<accession>A0ABQ5V841</accession>
<reference evidence="2" key="1">
    <citation type="journal article" date="2014" name="Int. J. Syst. Evol. Microbiol.">
        <title>Complete genome of a new Firmicutes species belonging to the dominant human colonic microbiota ('Ruminococcus bicirculans') reveals two chromosomes and a selective capacity to utilize plant glucans.</title>
        <authorList>
            <consortium name="NISC Comparative Sequencing Program"/>
            <person name="Wegmann U."/>
            <person name="Louis P."/>
            <person name="Goesmann A."/>
            <person name="Henrissat B."/>
            <person name="Duncan S.H."/>
            <person name="Flint H.J."/>
        </authorList>
    </citation>
    <scope>NUCLEOTIDE SEQUENCE</scope>
    <source>
        <strain evidence="2">NBRC 108219</strain>
    </source>
</reference>
<keyword evidence="3" id="KW-1185">Reference proteome</keyword>
<comment type="caution">
    <text evidence="2">The sequence shown here is derived from an EMBL/GenBank/DDBJ whole genome shotgun (WGS) entry which is preliminary data.</text>
</comment>
<organism evidence="2 3">
    <name type="scientific">Algimonas ampicilliniresistens</name>
    <dbReference type="NCBI Taxonomy" id="1298735"/>
    <lineage>
        <taxon>Bacteria</taxon>
        <taxon>Pseudomonadati</taxon>
        <taxon>Pseudomonadota</taxon>
        <taxon>Alphaproteobacteria</taxon>
        <taxon>Maricaulales</taxon>
        <taxon>Robiginitomaculaceae</taxon>
        <taxon>Algimonas</taxon>
    </lineage>
</organism>
<evidence type="ECO:0000313" key="3">
    <source>
        <dbReference type="Proteomes" id="UP001161391"/>
    </source>
</evidence>
<dbReference type="EMBL" id="BSNK01000001">
    <property type="protein sequence ID" value="GLQ23674.1"/>
    <property type="molecule type" value="Genomic_DNA"/>
</dbReference>
<sequence length="215" mass="24317">MLEGLDWQPILIAAIGIMSLVNGLSVFQNFRADRPDVRVEPVYDGDWMWWSELIDTSRAEPIRRYIVVGNLGRSNHGRRPTSISDTQLRIRLRNLRPATSPLYDIPQPEIELSHAGAQRLPVMKPGPDPFDYKPMMQPGESVAGIHCFLYGMYGSDLWTPKSENGVLDATIELEGGFGNCFKSKLSFSYVEFEELVKRFPTLEGFVLKNLEQDPG</sequence>
<evidence type="ECO:0000313" key="2">
    <source>
        <dbReference type="EMBL" id="GLQ23674.1"/>
    </source>
</evidence>
<protein>
    <submittedName>
        <fullName evidence="2">Uncharacterized protein</fullName>
    </submittedName>
</protein>
<feature type="transmembrane region" description="Helical" evidence="1">
    <location>
        <begin position="6"/>
        <end position="27"/>
    </location>
</feature>
<dbReference type="Proteomes" id="UP001161391">
    <property type="component" value="Unassembled WGS sequence"/>
</dbReference>
<reference evidence="2" key="2">
    <citation type="submission" date="2023-01" db="EMBL/GenBank/DDBJ databases">
        <title>Draft genome sequence of Algimonas ampicilliniresistens strain NBRC 108219.</title>
        <authorList>
            <person name="Sun Q."/>
            <person name="Mori K."/>
        </authorList>
    </citation>
    <scope>NUCLEOTIDE SEQUENCE</scope>
    <source>
        <strain evidence="2">NBRC 108219</strain>
    </source>
</reference>
<proteinExistence type="predicted"/>
<gene>
    <name evidence="2" type="ORF">GCM10007853_15480</name>
</gene>
<evidence type="ECO:0000256" key="1">
    <source>
        <dbReference type="SAM" id="Phobius"/>
    </source>
</evidence>
<keyword evidence="1" id="KW-0472">Membrane</keyword>
<keyword evidence="1" id="KW-1133">Transmembrane helix</keyword>
<keyword evidence="1" id="KW-0812">Transmembrane</keyword>
<name>A0ABQ5V841_9PROT</name>
<dbReference type="RefSeq" id="WP_284389316.1">
    <property type="nucleotide sequence ID" value="NZ_BSNK01000001.1"/>
</dbReference>